<dbReference type="PANTHER" id="PTHR42759">
    <property type="entry name" value="MOXR FAMILY PROTEIN"/>
    <property type="match status" value="1"/>
</dbReference>
<proteinExistence type="predicted"/>
<dbReference type="CDD" id="cd00009">
    <property type="entry name" value="AAA"/>
    <property type="match status" value="1"/>
</dbReference>
<dbReference type="SMART" id="SM00382">
    <property type="entry name" value="AAA"/>
    <property type="match status" value="1"/>
</dbReference>
<name>A0ABZ2I2N1_9HYPH</name>
<feature type="domain" description="AAA+ ATPase" evidence="1">
    <location>
        <begin position="51"/>
        <end position="195"/>
    </location>
</feature>
<accession>A0ABZ2I2N1</accession>
<dbReference type="InterPro" id="IPR001270">
    <property type="entry name" value="ClpA/B"/>
</dbReference>
<dbReference type="Gene3D" id="1.10.8.80">
    <property type="entry name" value="Magnesium chelatase subunit I, C-Terminal domain"/>
    <property type="match status" value="1"/>
</dbReference>
<dbReference type="InterPro" id="IPR041628">
    <property type="entry name" value="ChlI/MoxR_AAA_lid"/>
</dbReference>
<dbReference type="PRINTS" id="PR00300">
    <property type="entry name" value="CLPPROTEASEA"/>
</dbReference>
<dbReference type="EMBL" id="CP146275">
    <property type="protein sequence ID" value="WWT34107.1"/>
    <property type="molecule type" value="Genomic_DNA"/>
</dbReference>
<dbReference type="InterPro" id="IPR011703">
    <property type="entry name" value="ATPase_AAA-3"/>
</dbReference>
<dbReference type="PIRSF" id="PIRSF002849">
    <property type="entry name" value="AAA_ATPase_chaperone_MoxR_prd"/>
    <property type="match status" value="1"/>
</dbReference>
<evidence type="ECO:0000313" key="3">
    <source>
        <dbReference type="Proteomes" id="UP001369958"/>
    </source>
</evidence>
<sequence>MTAISPQTPLEDGAPELAALREALSRTRASIATTVIGQQGVVDLMLISLMAGGHVLLEGPPGVGKTLMVRSLARAAGLTFSRVQFTPDLMPADITGASVLVPGADGRTQLEFRKGPIFAQLLLADEINRATPRTQSALLEAMQEGTVSAGGTTMDLPKPFFVLATQNPIEMEGTYTLPEAQIDRFLFRIDVPYPDQDVLTGILSATTGTGQDKLTQAMTASDIIALQGHVRSVPIATAIQQAVARFCLATQPGGETADKDVSRYVRFGVSPRGAQALVVSAKAHAFMADRNHVSVADLRAVLLPVMRHRVQVNFEGRAANIDIDKLLLRLFDQTMGKL</sequence>
<evidence type="ECO:0000313" key="2">
    <source>
        <dbReference type="EMBL" id="WWT34107.1"/>
    </source>
</evidence>
<dbReference type="Pfam" id="PF07726">
    <property type="entry name" value="AAA_3"/>
    <property type="match status" value="1"/>
</dbReference>
<dbReference type="Gene3D" id="3.40.50.300">
    <property type="entry name" value="P-loop containing nucleotide triphosphate hydrolases"/>
    <property type="match status" value="1"/>
</dbReference>
<dbReference type="InterPro" id="IPR050764">
    <property type="entry name" value="CbbQ/NirQ/NorQ/GpvN"/>
</dbReference>
<dbReference type="InterPro" id="IPR003593">
    <property type="entry name" value="AAA+_ATPase"/>
</dbReference>
<dbReference type="PANTHER" id="PTHR42759:SF1">
    <property type="entry name" value="MAGNESIUM-CHELATASE SUBUNIT CHLD"/>
    <property type="match status" value="1"/>
</dbReference>
<dbReference type="Proteomes" id="UP001369958">
    <property type="component" value="Chromosome"/>
</dbReference>
<evidence type="ECO:0000259" key="1">
    <source>
        <dbReference type="SMART" id="SM00382"/>
    </source>
</evidence>
<reference evidence="2 3" key="1">
    <citation type="submission" date="2024-02" db="EMBL/GenBank/DDBJ databases">
        <title>Complete genome sequence of Pelagibacterium nitratireducens ZH15.</title>
        <authorList>
            <person name="Zhao L.H."/>
        </authorList>
    </citation>
    <scope>NUCLEOTIDE SEQUENCE [LARGE SCALE GENOMIC DNA]</scope>
    <source>
        <strain evidence="2 3">ZH15</strain>
    </source>
</reference>
<gene>
    <name evidence="2" type="ORF">V6617_06490</name>
</gene>
<protein>
    <submittedName>
        <fullName evidence="2">MoxR family ATPase</fullName>
    </submittedName>
</protein>
<keyword evidence="3" id="KW-1185">Reference proteome</keyword>
<dbReference type="InterPro" id="IPR027417">
    <property type="entry name" value="P-loop_NTPase"/>
</dbReference>
<dbReference type="Pfam" id="PF17863">
    <property type="entry name" value="AAA_lid_2"/>
    <property type="match status" value="1"/>
</dbReference>
<dbReference type="RefSeq" id="WP_338609834.1">
    <property type="nucleotide sequence ID" value="NZ_CP146275.1"/>
</dbReference>
<dbReference type="SUPFAM" id="SSF52540">
    <property type="entry name" value="P-loop containing nucleoside triphosphate hydrolases"/>
    <property type="match status" value="1"/>
</dbReference>
<organism evidence="2 3">
    <name type="scientific">Pelagibacterium nitratireducens</name>
    <dbReference type="NCBI Taxonomy" id="1046114"/>
    <lineage>
        <taxon>Bacteria</taxon>
        <taxon>Pseudomonadati</taxon>
        <taxon>Pseudomonadota</taxon>
        <taxon>Alphaproteobacteria</taxon>
        <taxon>Hyphomicrobiales</taxon>
        <taxon>Devosiaceae</taxon>
        <taxon>Pelagibacterium</taxon>
    </lineage>
</organism>